<dbReference type="EMBL" id="FOFT01000001">
    <property type="protein sequence ID" value="SEP85412.1"/>
    <property type="molecule type" value="Genomic_DNA"/>
</dbReference>
<accession>A0A1H9B8R9</accession>
<dbReference type="OrthoDB" id="5108854at2"/>
<evidence type="ECO:0000313" key="3">
    <source>
        <dbReference type="Proteomes" id="UP000199028"/>
    </source>
</evidence>
<feature type="compositionally biased region" description="Polar residues" evidence="1">
    <location>
        <begin position="107"/>
        <end position="120"/>
    </location>
</feature>
<proteinExistence type="predicted"/>
<organism evidence="2 3">
    <name type="scientific">Lentzea flaviverrucosa</name>
    <dbReference type="NCBI Taxonomy" id="200379"/>
    <lineage>
        <taxon>Bacteria</taxon>
        <taxon>Bacillati</taxon>
        <taxon>Actinomycetota</taxon>
        <taxon>Actinomycetes</taxon>
        <taxon>Pseudonocardiales</taxon>
        <taxon>Pseudonocardiaceae</taxon>
        <taxon>Lentzea</taxon>
    </lineage>
</organism>
<sequence length="130" mass="14074">MQPAEAGELIDVLEVAHFRIDSYTQDTDLSGAPGTHIDLVFADGYRPISPEDTFSERVDFVLDVVIRFALSFEWLAAQVPDARTLTGSQERAPVWRDGTLSHDGGQKKSSSNSHSPTLASASCAEPKTAP</sequence>
<protein>
    <submittedName>
        <fullName evidence="2">Uncharacterized protein</fullName>
    </submittedName>
</protein>
<dbReference type="RefSeq" id="WP_090062734.1">
    <property type="nucleotide sequence ID" value="NZ_FOFT01000001.1"/>
</dbReference>
<name>A0A1H9B8R9_9PSEU</name>
<reference evidence="3" key="1">
    <citation type="submission" date="2016-10" db="EMBL/GenBank/DDBJ databases">
        <authorList>
            <person name="Varghese N."/>
            <person name="Submissions S."/>
        </authorList>
    </citation>
    <scope>NUCLEOTIDE SEQUENCE [LARGE SCALE GENOMIC DNA]</scope>
    <source>
        <strain evidence="3">CGMCC 4.578</strain>
    </source>
</reference>
<keyword evidence="3" id="KW-1185">Reference proteome</keyword>
<gene>
    <name evidence="2" type="ORF">SAMN05216195_101411</name>
</gene>
<dbReference type="AlphaFoldDB" id="A0A1H9B8R9"/>
<evidence type="ECO:0000256" key="1">
    <source>
        <dbReference type="SAM" id="MobiDB-lite"/>
    </source>
</evidence>
<dbReference type="Proteomes" id="UP000199028">
    <property type="component" value="Unassembled WGS sequence"/>
</dbReference>
<feature type="region of interest" description="Disordered" evidence="1">
    <location>
        <begin position="83"/>
        <end position="130"/>
    </location>
</feature>
<evidence type="ECO:0000313" key="2">
    <source>
        <dbReference type="EMBL" id="SEP85412.1"/>
    </source>
</evidence>